<dbReference type="EMBL" id="JAYKXP010000026">
    <property type="protein sequence ID" value="KAK7044073.1"/>
    <property type="molecule type" value="Genomic_DNA"/>
</dbReference>
<reference evidence="1 2" key="1">
    <citation type="submission" date="2024-01" db="EMBL/GenBank/DDBJ databases">
        <title>A draft genome for a cacao thread blight-causing isolate of Paramarasmius palmivorus.</title>
        <authorList>
            <person name="Baruah I.K."/>
            <person name="Bukari Y."/>
            <person name="Amoako-Attah I."/>
            <person name="Meinhardt L.W."/>
            <person name="Bailey B.A."/>
            <person name="Cohen S.P."/>
        </authorList>
    </citation>
    <scope>NUCLEOTIDE SEQUENCE [LARGE SCALE GENOMIC DNA]</scope>
    <source>
        <strain evidence="1 2">GH-12</strain>
    </source>
</reference>
<dbReference type="SUPFAM" id="SSF52047">
    <property type="entry name" value="RNI-like"/>
    <property type="match status" value="1"/>
</dbReference>
<organism evidence="1 2">
    <name type="scientific">Paramarasmius palmivorus</name>
    <dbReference type="NCBI Taxonomy" id="297713"/>
    <lineage>
        <taxon>Eukaryota</taxon>
        <taxon>Fungi</taxon>
        <taxon>Dikarya</taxon>
        <taxon>Basidiomycota</taxon>
        <taxon>Agaricomycotina</taxon>
        <taxon>Agaricomycetes</taxon>
        <taxon>Agaricomycetidae</taxon>
        <taxon>Agaricales</taxon>
        <taxon>Marasmiineae</taxon>
        <taxon>Marasmiaceae</taxon>
        <taxon>Paramarasmius</taxon>
    </lineage>
</organism>
<evidence type="ECO:0008006" key="3">
    <source>
        <dbReference type="Google" id="ProtNLM"/>
    </source>
</evidence>
<keyword evidence="2" id="KW-1185">Reference proteome</keyword>
<name>A0AAW0CY22_9AGAR</name>
<comment type="caution">
    <text evidence="1">The sequence shown here is derived from an EMBL/GenBank/DDBJ whole genome shotgun (WGS) entry which is preliminary data.</text>
</comment>
<protein>
    <recommendedName>
        <fullName evidence="3">F-box domain-containing protein</fullName>
    </recommendedName>
</protein>
<gene>
    <name evidence="1" type="ORF">VNI00_007789</name>
</gene>
<dbReference type="Proteomes" id="UP001383192">
    <property type="component" value="Unassembled WGS sequence"/>
</dbReference>
<evidence type="ECO:0000313" key="2">
    <source>
        <dbReference type="Proteomes" id="UP001383192"/>
    </source>
</evidence>
<dbReference type="AlphaFoldDB" id="A0AAW0CY22"/>
<sequence length="411" mass="46408">MAWQDAYNDPDPLNFSKPHFHVAMVLSHVCSRWRSISHSIPLLWSRVNVQFPSISKNSISLVQMFVNTCLEKSHEEPLHFTFIAPSSGQAHTPVLIEAVKHAHRWKKAMLRLGADDISNLPDILPMLEVLVIKDHLFTRLGMSASMIGRILVPSIRSLAVTQSDSGLDTCFDLSSLTSLSIRSSFRVVFGLLQRCSRIVSADIRIISFEPTGPVELNVVLTHLRSLKVYYYCLKGVLGFLTTPSLEELRVHAEDLSPRTHSFPYSDFCSFIRRSQMPLITLDISHHVLTDSQLLSMLSMLNSTLSHLIFHAATSYQSDRALNDTFFRRMTLQSVSHSSILPHLSHLELGLAAPVNTALIVQMVQSRSSCLKSFTLIHEIPLCYEDFDVLSNLEDLVFTICEEQQRRRGRGL</sequence>
<accession>A0AAW0CY22</accession>
<proteinExistence type="predicted"/>
<evidence type="ECO:0000313" key="1">
    <source>
        <dbReference type="EMBL" id="KAK7044073.1"/>
    </source>
</evidence>